<keyword evidence="7" id="KW-1185">Reference proteome</keyword>
<dbReference type="PANTHER" id="PTHR46094:SF1">
    <property type="entry name" value="INTEGRATOR COMPLEX SUBUNIT 9"/>
    <property type="match status" value="1"/>
</dbReference>
<dbReference type="Pfam" id="PF10996">
    <property type="entry name" value="Beta-Casp"/>
    <property type="match status" value="1"/>
</dbReference>
<dbReference type="GeneID" id="110800807"/>
<evidence type="ECO:0000256" key="1">
    <source>
        <dbReference type="ARBA" id="ARBA00004123"/>
    </source>
</evidence>
<sequence>MKLTCLSKGQGYYFPPCHIIEISGFRILVDCPLDLSALLIFAPIPVYSDRRLEYAFDCSCHVSVDTDCAVHKKQKVENSLDASSLIHGVPWYKTVSSLHLWDVSFIDVVLISSPMGMLGLPFLTRNKNFVAKVYATEATTRIGQLMMEDLISMQKEFRQFYGSEDSGCAKWKKWEELVKLPPSLQEIILGKDGTELGCWLSLYSAADVKDCIQKVHSLKYAEETCFGGVLIFKAFSSGLDIGTSNWEIKSPKKDIVFISSSVLDAAPAMSFNYHALQDHDLVLFSDFSSLDCMEDVEVETSHSAPINEIAEVAAIQPLIDSDESSEEEQKLGFICSYAVDSLKAGGSVLIPIGRIGVVLQLLEQISVSQEFLNLKVPVFFISSVAEELLSYTTIIPEWLCVQTQKKLFAGKPLFAHVDLMREKRLHLLSSICTTDLMKIWQEPCIVFAPHWSLRVGPAVHFLQRWHGNENALLVLERGLDADLALLPFKPMAMKVLQCSFLSGIRSSKVAPLMEKLQPKCVLLPENLKTFVGNSNTKSMSVIYYFESIMLRVPSLKRSAELKISADLVSRYQWISLKEEDINITRLKGELSVEHGKYRLLTGKESKGTCVDLERLSIALENMGFKITVEQEVSCRSGISFDIHVHEPSKGLIKVGPNITTISTSDKDLSSRIHKAVDTILCDI</sequence>
<name>A0A9R0J5Y1_SPIOL</name>
<dbReference type="PANTHER" id="PTHR46094">
    <property type="entry name" value="INTEGRATOR COMPLEX SUBUNIT 9"/>
    <property type="match status" value="1"/>
</dbReference>
<dbReference type="GO" id="GO:0034472">
    <property type="term" value="P:snRNA 3'-end processing"/>
    <property type="evidence" value="ECO:0000318"/>
    <property type="project" value="GO_Central"/>
</dbReference>
<evidence type="ECO:0000256" key="5">
    <source>
        <dbReference type="ARBA" id="ARBA00023242"/>
    </source>
</evidence>
<dbReference type="SUPFAM" id="SSF56281">
    <property type="entry name" value="Metallo-hydrolase/oxidoreductase"/>
    <property type="match status" value="1"/>
</dbReference>
<dbReference type="AlphaFoldDB" id="A0A9R0J5Y1"/>
<dbReference type="KEGG" id="soe:110800807"/>
<dbReference type="GO" id="GO:0005737">
    <property type="term" value="C:cytoplasm"/>
    <property type="evidence" value="ECO:0007669"/>
    <property type="project" value="UniProtKB-SubCell"/>
</dbReference>
<dbReference type="InterPro" id="IPR036866">
    <property type="entry name" value="RibonucZ/Hydroxyglut_hydro"/>
</dbReference>
<comment type="subcellular location">
    <subcellularLocation>
        <location evidence="2">Cytoplasm</location>
    </subcellularLocation>
    <subcellularLocation>
        <location evidence="1">Nucleus</location>
    </subcellularLocation>
</comment>
<reference evidence="8" key="2">
    <citation type="submission" date="2025-08" db="UniProtKB">
        <authorList>
            <consortium name="RefSeq"/>
        </authorList>
    </citation>
    <scope>IDENTIFICATION</scope>
    <source>
        <tissue evidence="8">Leaf</tissue>
    </source>
</reference>
<dbReference type="SMART" id="SM01027">
    <property type="entry name" value="Beta-Casp"/>
    <property type="match status" value="1"/>
</dbReference>
<proteinExistence type="inferred from homology"/>
<evidence type="ECO:0000313" key="8">
    <source>
        <dbReference type="RefSeq" id="XP_021861824.1"/>
    </source>
</evidence>
<dbReference type="Pfam" id="PF16661">
    <property type="entry name" value="Lactamase_B_6"/>
    <property type="match status" value="1"/>
</dbReference>
<organism evidence="7 8">
    <name type="scientific">Spinacia oleracea</name>
    <name type="common">Spinach</name>
    <dbReference type="NCBI Taxonomy" id="3562"/>
    <lineage>
        <taxon>Eukaryota</taxon>
        <taxon>Viridiplantae</taxon>
        <taxon>Streptophyta</taxon>
        <taxon>Embryophyta</taxon>
        <taxon>Tracheophyta</taxon>
        <taxon>Spermatophyta</taxon>
        <taxon>Magnoliopsida</taxon>
        <taxon>eudicotyledons</taxon>
        <taxon>Gunneridae</taxon>
        <taxon>Pentapetalae</taxon>
        <taxon>Caryophyllales</taxon>
        <taxon>Chenopodiaceae</taxon>
        <taxon>Chenopodioideae</taxon>
        <taxon>Anserineae</taxon>
        <taxon>Spinacia</taxon>
    </lineage>
</organism>
<dbReference type="Gene3D" id="3.40.50.10890">
    <property type="match status" value="1"/>
</dbReference>
<evidence type="ECO:0000256" key="2">
    <source>
        <dbReference type="ARBA" id="ARBA00004496"/>
    </source>
</evidence>
<evidence type="ECO:0000256" key="3">
    <source>
        <dbReference type="ARBA" id="ARBA00006861"/>
    </source>
</evidence>
<dbReference type="GO" id="GO:0032039">
    <property type="term" value="C:integrator complex"/>
    <property type="evidence" value="ECO:0000318"/>
    <property type="project" value="GO_Central"/>
</dbReference>
<keyword evidence="5" id="KW-0539">Nucleus</keyword>
<feature type="domain" description="Beta-Casp" evidence="6">
    <location>
        <begin position="358"/>
        <end position="483"/>
    </location>
</feature>
<dbReference type="InterPro" id="IPR022712">
    <property type="entry name" value="Beta_Casp"/>
</dbReference>
<dbReference type="RefSeq" id="XP_021861824.1">
    <property type="nucleotide sequence ID" value="XM_022006132.2"/>
</dbReference>
<keyword evidence="4" id="KW-0963">Cytoplasm</keyword>
<dbReference type="OrthoDB" id="5600060at2759"/>
<reference evidence="7" key="1">
    <citation type="journal article" date="2021" name="Nat. Commun.">
        <title>Genomic analyses provide insights into spinach domestication and the genetic basis of agronomic traits.</title>
        <authorList>
            <person name="Cai X."/>
            <person name="Sun X."/>
            <person name="Xu C."/>
            <person name="Sun H."/>
            <person name="Wang X."/>
            <person name="Ge C."/>
            <person name="Zhang Z."/>
            <person name="Wang Q."/>
            <person name="Fei Z."/>
            <person name="Jiao C."/>
            <person name="Wang Q."/>
        </authorList>
    </citation>
    <scope>NUCLEOTIDE SEQUENCE [LARGE SCALE GENOMIC DNA]</scope>
    <source>
        <strain evidence="7">cv. Varoflay</strain>
    </source>
</reference>
<evidence type="ECO:0000313" key="7">
    <source>
        <dbReference type="Proteomes" id="UP000813463"/>
    </source>
</evidence>
<evidence type="ECO:0000259" key="6">
    <source>
        <dbReference type="SMART" id="SM01027"/>
    </source>
</evidence>
<gene>
    <name evidence="8" type="primary">LOC110800807</name>
</gene>
<dbReference type="Gene3D" id="3.60.15.10">
    <property type="entry name" value="Ribonuclease Z/Hydroxyacylglutathione hydrolase-like"/>
    <property type="match status" value="1"/>
</dbReference>
<dbReference type="InterPro" id="IPR027074">
    <property type="entry name" value="Integrator_9su"/>
</dbReference>
<protein>
    <submittedName>
        <fullName evidence="8">Uncharacterized protein isoform X1</fullName>
    </submittedName>
</protein>
<dbReference type="InterPro" id="IPR001279">
    <property type="entry name" value="Metallo-B-lactamas"/>
</dbReference>
<evidence type="ECO:0000256" key="4">
    <source>
        <dbReference type="ARBA" id="ARBA00022490"/>
    </source>
</evidence>
<dbReference type="Proteomes" id="UP000813463">
    <property type="component" value="Chromosome 1"/>
</dbReference>
<comment type="similarity">
    <text evidence="3">Belongs to the metallo-beta-lactamase superfamily. RNA-metabolizing metallo-beta-lactamase-like family. INTS9 subfamily.</text>
</comment>
<accession>A0A9R0J5Y1</accession>